<protein>
    <submittedName>
        <fullName evidence="2">Uncharacterized protein</fullName>
    </submittedName>
</protein>
<feature type="transmembrane region" description="Helical" evidence="1">
    <location>
        <begin position="7"/>
        <end position="26"/>
    </location>
</feature>
<gene>
    <name evidence="2" type="ORF">BBJK_00047</name>
</gene>
<keyword evidence="1" id="KW-0472">Membrane</keyword>
<feature type="transmembrane region" description="Helical" evidence="1">
    <location>
        <begin position="32"/>
        <end position="53"/>
    </location>
</feature>
<dbReference type="AlphaFoldDB" id="A0A286TB26"/>
<accession>A0A286TB26</accession>
<dbReference type="EMBL" id="AP018131">
    <property type="protein sequence ID" value="BBA47085.1"/>
    <property type="molecule type" value="Genomic_DNA"/>
</dbReference>
<reference evidence="2 3" key="1">
    <citation type="journal article" date="2017" name="Biosci. Biotechnol. Biochem.">
        <title>Identification and characterization of a sulfoglycosidase from Bifidobacterium bifidum implicated in mucin glycan utilization.</title>
        <authorList>
            <person name="Katoh T."/>
            <person name="Maeshibu T."/>
            <person name="Kikkawa K."/>
            <person name="Gotoh A."/>
            <person name="Tomabechi Y."/>
            <person name="Nakamura M."/>
            <person name="Liao W.-H."/>
            <person name="Yamaguchi M."/>
            <person name="Ashida H."/>
            <person name="Yamamoto K."/>
            <person name="Katayama T."/>
        </authorList>
    </citation>
    <scope>NUCLEOTIDE SEQUENCE [LARGE SCALE GENOMIC DNA]</scope>
    <source>
        <strain evidence="2 3">JCM 7004</strain>
    </source>
</reference>
<dbReference type="Proteomes" id="UP000262177">
    <property type="component" value="Chromosome"/>
</dbReference>
<evidence type="ECO:0000313" key="3">
    <source>
        <dbReference type="Proteomes" id="UP000262177"/>
    </source>
</evidence>
<sequence>MKNFFKGISLSSIAAGALAAVTSFLLSAKIGIAGSVIGVAIGSIVSAVSSQIYQNVLHESGRKLQDVAGTTGDEDDGATRRRLIRIQPLPPTPIAQDHTAIIAKFRWRLAGPRITQLGHGPRPVRSDAARRLVARR</sequence>
<organism evidence="2 3">
    <name type="scientific">Bifidobacterium bifidum LMG 13195</name>
    <dbReference type="NCBI Taxonomy" id="1207542"/>
    <lineage>
        <taxon>Bacteria</taxon>
        <taxon>Bacillati</taxon>
        <taxon>Actinomycetota</taxon>
        <taxon>Actinomycetes</taxon>
        <taxon>Bifidobacteriales</taxon>
        <taxon>Bifidobacteriaceae</taxon>
        <taxon>Bifidobacterium</taxon>
    </lineage>
</organism>
<keyword evidence="1" id="KW-0812">Transmembrane</keyword>
<evidence type="ECO:0000313" key="2">
    <source>
        <dbReference type="EMBL" id="BBA47085.1"/>
    </source>
</evidence>
<name>A0A286TB26_BIFBI</name>
<proteinExistence type="predicted"/>
<evidence type="ECO:0000256" key="1">
    <source>
        <dbReference type="SAM" id="Phobius"/>
    </source>
</evidence>
<keyword evidence="1" id="KW-1133">Transmembrane helix</keyword>